<name>A0ACB8RN54_9AGAM</name>
<reference evidence="1" key="2">
    <citation type="journal article" date="2022" name="New Phytol.">
        <title>Evolutionary transition to the ectomycorrhizal habit in the genomes of a hyperdiverse lineage of mushroom-forming fungi.</title>
        <authorList>
            <person name="Looney B."/>
            <person name="Miyauchi S."/>
            <person name="Morin E."/>
            <person name="Drula E."/>
            <person name="Courty P.E."/>
            <person name="Kohler A."/>
            <person name="Kuo A."/>
            <person name="LaButti K."/>
            <person name="Pangilinan J."/>
            <person name="Lipzen A."/>
            <person name="Riley R."/>
            <person name="Andreopoulos W."/>
            <person name="He G."/>
            <person name="Johnson J."/>
            <person name="Nolan M."/>
            <person name="Tritt A."/>
            <person name="Barry K.W."/>
            <person name="Grigoriev I.V."/>
            <person name="Nagy L.G."/>
            <person name="Hibbett D."/>
            <person name="Henrissat B."/>
            <person name="Matheny P.B."/>
            <person name="Labbe J."/>
            <person name="Martin F.M."/>
        </authorList>
    </citation>
    <scope>NUCLEOTIDE SEQUENCE</scope>
    <source>
        <strain evidence="1">FP105234-sp</strain>
    </source>
</reference>
<gene>
    <name evidence="1" type="ORF">FA95DRAFT_1543878</name>
</gene>
<reference evidence="1" key="1">
    <citation type="submission" date="2021-02" db="EMBL/GenBank/DDBJ databases">
        <authorList>
            <consortium name="DOE Joint Genome Institute"/>
            <person name="Ahrendt S."/>
            <person name="Looney B.P."/>
            <person name="Miyauchi S."/>
            <person name="Morin E."/>
            <person name="Drula E."/>
            <person name="Courty P.E."/>
            <person name="Chicoki N."/>
            <person name="Fauchery L."/>
            <person name="Kohler A."/>
            <person name="Kuo A."/>
            <person name="Labutti K."/>
            <person name="Pangilinan J."/>
            <person name="Lipzen A."/>
            <person name="Riley R."/>
            <person name="Andreopoulos W."/>
            <person name="He G."/>
            <person name="Johnson J."/>
            <person name="Barry K.W."/>
            <person name="Grigoriev I.V."/>
            <person name="Nagy L."/>
            <person name="Hibbett D."/>
            <person name="Henrissat B."/>
            <person name="Matheny P.B."/>
            <person name="Labbe J."/>
            <person name="Martin F."/>
        </authorList>
    </citation>
    <scope>NUCLEOTIDE SEQUENCE</scope>
    <source>
        <strain evidence="1">FP105234-sp</strain>
    </source>
</reference>
<dbReference type="EMBL" id="MU275956">
    <property type="protein sequence ID" value="KAI0045287.1"/>
    <property type="molecule type" value="Genomic_DNA"/>
</dbReference>
<proteinExistence type="predicted"/>
<dbReference type="Proteomes" id="UP000814033">
    <property type="component" value="Unassembled WGS sequence"/>
</dbReference>
<organism evidence="1 2">
    <name type="scientific">Auriscalpium vulgare</name>
    <dbReference type="NCBI Taxonomy" id="40419"/>
    <lineage>
        <taxon>Eukaryota</taxon>
        <taxon>Fungi</taxon>
        <taxon>Dikarya</taxon>
        <taxon>Basidiomycota</taxon>
        <taxon>Agaricomycotina</taxon>
        <taxon>Agaricomycetes</taxon>
        <taxon>Russulales</taxon>
        <taxon>Auriscalpiaceae</taxon>
        <taxon>Auriscalpium</taxon>
    </lineage>
</organism>
<keyword evidence="2" id="KW-1185">Reference proteome</keyword>
<evidence type="ECO:0000313" key="1">
    <source>
        <dbReference type="EMBL" id="KAI0045287.1"/>
    </source>
</evidence>
<accession>A0ACB8RN54</accession>
<evidence type="ECO:0000313" key="2">
    <source>
        <dbReference type="Proteomes" id="UP000814033"/>
    </source>
</evidence>
<sequence length="283" mass="30018">MVGRQSICHTFALLGLLFASAHAQDDDEACRVTLGAKKYDLNLVKGDHEAARTRETPPTAMVDTVRFNVCGELAALDGVDAADQCASGVRACLTKTNKKEGKSDRVVAVIAVGQTSDTDPKYEVLPSPHRGISVTMLGASYPSSDPIPQSFTLNLLCGTENSSPVLQSYNGSQVVVEMSSTAGCGFTAPGEPAGGDQGGDEGNEGQSVGSGIGWFFLALLLVFAGYFVLGAYYNYTTYGASGADLIPHRDFWREVPYMLRDVASHLCSSFQPRHSSRGGYIAV</sequence>
<protein>
    <submittedName>
        <fullName evidence="1">Uncharacterized protein</fullName>
    </submittedName>
</protein>
<comment type="caution">
    <text evidence="1">The sequence shown here is derived from an EMBL/GenBank/DDBJ whole genome shotgun (WGS) entry which is preliminary data.</text>
</comment>